<dbReference type="EC" id="5.2.1.8" evidence="3"/>
<protein>
    <recommendedName>
        <fullName evidence="3">Peptidyl-prolyl cis-trans isomerase</fullName>
        <shortName evidence="3">PPIase</shortName>
        <ecNumber evidence="3">5.2.1.8</ecNumber>
    </recommendedName>
</protein>
<dbReference type="RefSeq" id="WP_068616897.1">
    <property type="nucleotide sequence ID" value="NZ_CP016268.1"/>
</dbReference>
<evidence type="ECO:0000259" key="4">
    <source>
        <dbReference type="PROSITE" id="PS50072"/>
    </source>
</evidence>
<dbReference type="STRING" id="1548547.BA177_13080"/>
<comment type="similarity">
    <text evidence="3">Belongs to the cyclophilin-type PPIase family.</text>
</comment>
<comment type="function">
    <text evidence="3">PPIases accelerate the folding of proteins. It catalyzes the cis-trans isomerization of proline imidic peptide bonds in oligopeptides.</text>
</comment>
<evidence type="ECO:0000256" key="1">
    <source>
        <dbReference type="ARBA" id="ARBA00023110"/>
    </source>
</evidence>
<feature type="chain" id="PRO_5008443588" description="Peptidyl-prolyl cis-trans isomerase" evidence="3">
    <location>
        <begin position="26"/>
        <end position="209"/>
    </location>
</feature>
<evidence type="ECO:0000313" key="5">
    <source>
        <dbReference type="EMBL" id="ANO52006.1"/>
    </source>
</evidence>
<reference evidence="5 6" key="1">
    <citation type="submission" date="2016-06" db="EMBL/GenBank/DDBJ databases">
        <title>Complete genome sequence of a deep-branching marine Gamma Proteobacterium Woeseia oceani type strain XK5.</title>
        <authorList>
            <person name="Mu D."/>
            <person name="Du Z."/>
        </authorList>
    </citation>
    <scope>NUCLEOTIDE SEQUENCE [LARGE SCALE GENOMIC DNA]</scope>
    <source>
        <strain evidence="5 6">XK5</strain>
    </source>
</reference>
<dbReference type="AlphaFoldDB" id="A0A193LHP3"/>
<dbReference type="Proteomes" id="UP000092695">
    <property type="component" value="Chromosome"/>
</dbReference>
<dbReference type="PANTHER" id="PTHR43246">
    <property type="entry name" value="PEPTIDYL-PROLYL CIS-TRANS ISOMERASE CYP38, CHLOROPLASTIC"/>
    <property type="match status" value="1"/>
</dbReference>
<keyword evidence="3" id="KW-0732">Signal</keyword>
<gene>
    <name evidence="5" type="ORF">BA177_13080</name>
</gene>
<dbReference type="InterPro" id="IPR029000">
    <property type="entry name" value="Cyclophilin-like_dom_sf"/>
</dbReference>
<name>A0A193LHP3_9GAMM</name>
<dbReference type="KEGG" id="woc:BA177_13080"/>
<evidence type="ECO:0000256" key="3">
    <source>
        <dbReference type="RuleBase" id="RU363019"/>
    </source>
</evidence>
<dbReference type="CDD" id="cd00317">
    <property type="entry name" value="cyclophilin"/>
    <property type="match status" value="1"/>
</dbReference>
<dbReference type="InterPro" id="IPR002130">
    <property type="entry name" value="Cyclophilin-type_PPIase_dom"/>
</dbReference>
<dbReference type="PRINTS" id="PR00153">
    <property type="entry name" value="CSAPPISMRASE"/>
</dbReference>
<feature type="domain" description="PPIase cyclophilin-type" evidence="4">
    <location>
        <begin position="40"/>
        <end position="197"/>
    </location>
</feature>
<dbReference type="OrthoDB" id="9807797at2"/>
<proteinExistence type="inferred from homology"/>
<dbReference type="SUPFAM" id="SSF50891">
    <property type="entry name" value="Cyclophilin-like"/>
    <property type="match status" value="1"/>
</dbReference>
<dbReference type="EMBL" id="CP016268">
    <property type="protein sequence ID" value="ANO52006.1"/>
    <property type="molecule type" value="Genomic_DNA"/>
</dbReference>
<feature type="signal peptide" evidence="3">
    <location>
        <begin position="1"/>
        <end position="25"/>
    </location>
</feature>
<evidence type="ECO:0000313" key="6">
    <source>
        <dbReference type="Proteomes" id="UP000092695"/>
    </source>
</evidence>
<sequence>MKTVCRFVLGVVATVVLYFSAVANAADAGTVRLLMQTSEGPIEIELYADRAPLTVANFLAYVDGGHYDGATFYRTVTFENDKGKPWIEVIQGGIGDAQPAFPPIAHESTAKTGLTHEDGTLSMARGDVGTAAAEFFICIGAQPGLDHGAMRNPDGQGFAAFGRVTRGMDTVRRIHLSDASAPSETPYTEGQLLSAPVKITSVVRLETSD</sequence>
<dbReference type="Pfam" id="PF00160">
    <property type="entry name" value="Pro_isomerase"/>
    <property type="match status" value="1"/>
</dbReference>
<organism evidence="5 6">
    <name type="scientific">Woeseia oceani</name>
    <dbReference type="NCBI Taxonomy" id="1548547"/>
    <lineage>
        <taxon>Bacteria</taxon>
        <taxon>Pseudomonadati</taxon>
        <taxon>Pseudomonadota</taxon>
        <taxon>Gammaproteobacteria</taxon>
        <taxon>Woeseiales</taxon>
        <taxon>Woeseiaceae</taxon>
        <taxon>Woeseia</taxon>
    </lineage>
</organism>
<keyword evidence="2 3" id="KW-0413">Isomerase</keyword>
<dbReference type="GO" id="GO:0003755">
    <property type="term" value="F:peptidyl-prolyl cis-trans isomerase activity"/>
    <property type="evidence" value="ECO:0007669"/>
    <property type="project" value="UniProtKB-UniRule"/>
</dbReference>
<accession>A0A193LHP3</accession>
<keyword evidence="1 3" id="KW-0697">Rotamase</keyword>
<dbReference type="Gene3D" id="2.40.100.10">
    <property type="entry name" value="Cyclophilin-like"/>
    <property type="match status" value="1"/>
</dbReference>
<dbReference type="InterPro" id="IPR044665">
    <property type="entry name" value="E_coli_cyclophilin_A-like"/>
</dbReference>
<keyword evidence="6" id="KW-1185">Reference proteome</keyword>
<comment type="catalytic activity">
    <reaction evidence="3">
        <text>[protein]-peptidylproline (omega=180) = [protein]-peptidylproline (omega=0)</text>
        <dbReference type="Rhea" id="RHEA:16237"/>
        <dbReference type="Rhea" id="RHEA-COMP:10747"/>
        <dbReference type="Rhea" id="RHEA-COMP:10748"/>
        <dbReference type="ChEBI" id="CHEBI:83833"/>
        <dbReference type="ChEBI" id="CHEBI:83834"/>
        <dbReference type="EC" id="5.2.1.8"/>
    </reaction>
</comment>
<dbReference type="PROSITE" id="PS50072">
    <property type="entry name" value="CSA_PPIASE_2"/>
    <property type="match status" value="1"/>
</dbReference>
<evidence type="ECO:0000256" key="2">
    <source>
        <dbReference type="ARBA" id="ARBA00023235"/>
    </source>
</evidence>